<organism evidence="5 6">
    <name type="scientific">Penicillium alfredii</name>
    <dbReference type="NCBI Taxonomy" id="1506179"/>
    <lineage>
        <taxon>Eukaryota</taxon>
        <taxon>Fungi</taxon>
        <taxon>Dikarya</taxon>
        <taxon>Ascomycota</taxon>
        <taxon>Pezizomycotina</taxon>
        <taxon>Eurotiomycetes</taxon>
        <taxon>Eurotiomycetidae</taxon>
        <taxon>Eurotiales</taxon>
        <taxon>Aspergillaceae</taxon>
        <taxon>Penicillium</taxon>
    </lineage>
</organism>
<keyword evidence="6" id="KW-1185">Reference proteome</keyword>
<name>A0A9W9GB92_9EURO</name>
<proteinExistence type="predicted"/>
<sequence>MGECSRVCSACSAPKAHYCSLSCQRNDWNTHKANCAGAQKYNCFLIRAPPTSATEINDSDYVEPFTLEAHGNWSAEMRELKQRMGWPTTDEAGKFYPHQPVDHWYYYVYHSEGANDPKSSIASR</sequence>
<dbReference type="GeneID" id="81391000"/>
<evidence type="ECO:0000256" key="1">
    <source>
        <dbReference type="ARBA" id="ARBA00022723"/>
    </source>
</evidence>
<dbReference type="Pfam" id="PF01753">
    <property type="entry name" value="zf-MYND"/>
    <property type="match status" value="1"/>
</dbReference>
<reference evidence="5" key="1">
    <citation type="submission" date="2022-11" db="EMBL/GenBank/DDBJ databases">
        <authorList>
            <person name="Petersen C."/>
        </authorList>
    </citation>
    <scope>NUCLEOTIDE SEQUENCE</scope>
    <source>
        <strain evidence="5">IBT 34128</strain>
    </source>
</reference>
<dbReference type="SUPFAM" id="SSF144232">
    <property type="entry name" value="HIT/MYND zinc finger-like"/>
    <property type="match status" value="1"/>
</dbReference>
<evidence type="ECO:0000313" key="6">
    <source>
        <dbReference type="Proteomes" id="UP001141434"/>
    </source>
</evidence>
<dbReference type="GO" id="GO:0008270">
    <property type="term" value="F:zinc ion binding"/>
    <property type="evidence" value="ECO:0007669"/>
    <property type="project" value="UniProtKB-KW"/>
</dbReference>
<gene>
    <name evidence="5" type="ORF">NUU61_001250</name>
</gene>
<evidence type="ECO:0000259" key="4">
    <source>
        <dbReference type="Pfam" id="PF01753"/>
    </source>
</evidence>
<keyword evidence="2" id="KW-0863">Zinc-finger</keyword>
<dbReference type="RefSeq" id="XP_056516682.1">
    <property type="nucleotide sequence ID" value="XM_056651832.1"/>
</dbReference>
<dbReference type="AlphaFoldDB" id="A0A9W9GB92"/>
<keyword evidence="3" id="KW-0862">Zinc</keyword>
<feature type="domain" description="MYND-type" evidence="4">
    <location>
        <begin position="7"/>
        <end position="35"/>
    </location>
</feature>
<evidence type="ECO:0000313" key="5">
    <source>
        <dbReference type="EMBL" id="KAJ5115491.1"/>
    </source>
</evidence>
<keyword evidence="1" id="KW-0479">Metal-binding</keyword>
<dbReference type="InterPro" id="IPR002893">
    <property type="entry name" value="Znf_MYND"/>
</dbReference>
<comment type="caution">
    <text evidence="5">The sequence shown here is derived from an EMBL/GenBank/DDBJ whole genome shotgun (WGS) entry which is preliminary data.</text>
</comment>
<dbReference type="OrthoDB" id="432970at2759"/>
<evidence type="ECO:0000256" key="3">
    <source>
        <dbReference type="ARBA" id="ARBA00022833"/>
    </source>
</evidence>
<protein>
    <recommendedName>
        <fullName evidence="4">MYND-type domain-containing protein</fullName>
    </recommendedName>
</protein>
<accession>A0A9W9GB92</accession>
<evidence type="ECO:0000256" key="2">
    <source>
        <dbReference type="ARBA" id="ARBA00022771"/>
    </source>
</evidence>
<dbReference type="Gene3D" id="6.10.140.2220">
    <property type="match status" value="1"/>
</dbReference>
<dbReference type="Proteomes" id="UP001141434">
    <property type="component" value="Unassembled WGS sequence"/>
</dbReference>
<dbReference type="EMBL" id="JAPMSZ010000001">
    <property type="protein sequence ID" value="KAJ5115491.1"/>
    <property type="molecule type" value="Genomic_DNA"/>
</dbReference>
<reference evidence="5" key="2">
    <citation type="journal article" date="2023" name="IMA Fungus">
        <title>Comparative genomic study of the Penicillium genus elucidates a diverse pangenome and 15 lateral gene transfer events.</title>
        <authorList>
            <person name="Petersen C."/>
            <person name="Sorensen T."/>
            <person name="Nielsen M.R."/>
            <person name="Sondergaard T.E."/>
            <person name="Sorensen J.L."/>
            <person name="Fitzpatrick D.A."/>
            <person name="Frisvad J.C."/>
            <person name="Nielsen K.L."/>
        </authorList>
    </citation>
    <scope>NUCLEOTIDE SEQUENCE</scope>
    <source>
        <strain evidence="5">IBT 34128</strain>
    </source>
</reference>